<keyword evidence="2 8" id="KW-0808">Transferase</keyword>
<dbReference type="Pfam" id="PF02782">
    <property type="entry name" value="FGGY_C"/>
    <property type="match status" value="1"/>
</dbReference>
<dbReference type="GO" id="GO:0005829">
    <property type="term" value="C:cytosol"/>
    <property type="evidence" value="ECO:0007669"/>
    <property type="project" value="TreeGrafter"/>
</dbReference>
<dbReference type="SUPFAM" id="SSF53067">
    <property type="entry name" value="Actin-like ATPase domain"/>
    <property type="match status" value="2"/>
</dbReference>
<dbReference type="GO" id="GO:0005524">
    <property type="term" value="F:ATP binding"/>
    <property type="evidence" value="ECO:0007669"/>
    <property type="project" value="UniProtKB-KW"/>
</dbReference>
<dbReference type="InterPro" id="IPR043129">
    <property type="entry name" value="ATPase_NBD"/>
</dbReference>
<evidence type="ECO:0000256" key="2">
    <source>
        <dbReference type="ARBA" id="ARBA00022679"/>
    </source>
</evidence>
<dbReference type="InterPro" id="IPR018484">
    <property type="entry name" value="FGGY_N"/>
</dbReference>
<feature type="domain" description="Carbohydrate kinase FGGY C-terminal" evidence="7">
    <location>
        <begin position="260"/>
        <end position="445"/>
    </location>
</feature>
<sequence length="493" mass="51724">MSAPLILAIDQGTSSTKCLVVDAAGAVVARGGASLGQSAPHPGWVEQDPRAIWASVEQAVAAALTPELAARVVAVGFSTQRESCVIWDRATGEPLTPLLSWQDQRTEGLCADLRAKGHAGYVRDTSGLPLDPMFSAAKAKWLLDRLDPDRVRAKAGEIVIGTVDSFLISRFGGEPVVEAGNASRMQLVDVATNSFDARLLDLFDIPLAALPRIVPSVGPFPAVRGLAPLPDGVPVLAVLADSHAALFAHGAYAPGPVKATQGTGSSVMGLLDRSATRDGATLHKGLCVTIAWWIDQPMLAFEGNIRSAGSTLVWAADLLGVAPGELADLAASVPDAGNVHLVPGFNGLGAPWWDGAAVATFSGFTLGSGRKELARAALESIAHQIADLADAVTGSNVTIDRLHVDGGPTRNDHLMQIEADLIGLPVERTDTAELSALGAAHLAGLRAGLFDIDGLRRLDRGGRRFTPVMDTAERQRRRDAWRRAVARSLSTHD</sequence>
<proteinExistence type="inferred from homology"/>
<dbReference type="EMBL" id="MCRJ01000042">
    <property type="protein sequence ID" value="ODN70695.1"/>
    <property type="molecule type" value="Genomic_DNA"/>
</dbReference>
<evidence type="ECO:0000259" key="7">
    <source>
        <dbReference type="Pfam" id="PF02782"/>
    </source>
</evidence>
<dbReference type="PIRSF" id="PIRSF000538">
    <property type="entry name" value="GlpK"/>
    <property type="match status" value="1"/>
</dbReference>
<dbReference type="PANTHER" id="PTHR10196">
    <property type="entry name" value="SUGAR KINASE"/>
    <property type="match status" value="1"/>
</dbReference>
<keyword evidence="3" id="KW-0547">Nucleotide-binding</keyword>
<evidence type="ECO:0000313" key="9">
    <source>
        <dbReference type="Proteomes" id="UP000094622"/>
    </source>
</evidence>
<dbReference type="InterPro" id="IPR018485">
    <property type="entry name" value="FGGY_C"/>
</dbReference>
<dbReference type="Gene3D" id="3.30.420.40">
    <property type="match status" value="2"/>
</dbReference>
<keyword evidence="9" id="KW-1185">Reference proteome</keyword>
<dbReference type="RefSeq" id="WP_083255636.1">
    <property type="nucleotide sequence ID" value="NZ_MCRJ01000042.1"/>
</dbReference>
<evidence type="ECO:0000256" key="4">
    <source>
        <dbReference type="ARBA" id="ARBA00022777"/>
    </source>
</evidence>
<dbReference type="PANTHER" id="PTHR10196:SF69">
    <property type="entry name" value="GLYCEROL KINASE"/>
    <property type="match status" value="1"/>
</dbReference>
<dbReference type="GO" id="GO:0004370">
    <property type="term" value="F:glycerol kinase activity"/>
    <property type="evidence" value="ECO:0007669"/>
    <property type="project" value="UniProtKB-EC"/>
</dbReference>
<dbReference type="AlphaFoldDB" id="A0A1E3H3H5"/>
<dbReference type="GO" id="GO:0019563">
    <property type="term" value="P:glycerol catabolic process"/>
    <property type="evidence" value="ECO:0007669"/>
    <property type="project" value="TreeGrafter"/>
</dbReference>
<name>A0A1E3H3H5_9HYPH</name>
<reference evidence="8 9" key="1">
    <citation type="submission" date="2016-07" db="EMBL/GenBank/DDBJ databases">
        <title>Draft Genome Sequence of Methylobrevis pamukkalensis PK2.</title>
        <authorList>
            <person name="Vasilenko O.V."/>
            <person name="Doronina N.V."/>
            <person name="Shmareva M.N."/>
            <person name="Tarlachkov S.V."/>
            <person name="Mustakhimov I."/>
            <person name="Trotsenko Y.A."/>
        </authorList>
    </citation>
    <scope>NUCLEOTIDE SEQUENCE [LARGE SCALE GENOMIC DNA]</scope>
    <source>
        <strain evidence="8 9">PK2</strain>
    </source>
</reference>
<comment type="similarity">
    <text evidence="1">Belongs to the FGGY kinase family.</text>
</comment>
<evidence type="ECO:0000256" key="3">
    <source>
        <dbReference type="ARBA" id="ARBA00022741"/>
    </source>
</evidence>
<organism evidence="8 9">
    <name type="scientific">Methylobrevis pamukkalensis</name>
    <dbReference type="NCBI Taxonomy" id="1439726"/>
    <lineage>
        <taxon>Bacteria</taxon>
        <taxon>Pseudomonadati</taxon>
        <taxon>Pseudomonadota</taxon>
        <taxon>Alphaproteobacteria</taxon>
        <taxon>Hyphomicrobiales</taxon>
        <taxon>Pleomorphomonadaceae</taxon>
        <taxon>Methylobrevis</taxon>
    </lineage>
</organism>
<evidence type="ECO:0000259" key="6">
    <source>
        <dbReference type="Pfam" id="PF00370"/>
    </source>
</evidence>
<evidence type="ECO:0000256" key="1">
    <source>
        <dbReference type="ARBA" id="ARBA00009156"/>
    </source>
</evidence>
<dbReference type="Proteomes" id="UP000094622">
    <property type="component" value="Unassembled WGS sequence"/>
</dbReference>
<keyword evidence="4 8" id="KW-0418">Kinase</keyword>
<evidence type="ECO:0000313" key="8">
    <source>
        <dbReference type="EMBL" id="ODN70695.1"/>
    </source>
</evidence>
<evidence type="ECO:0000256" key="5">
    <source>
        <dbReference type="ARBA" id="ARBA00022840"/>
    </source>
</evidence>
<dbReference type="InterPro" id="IPR000577">
    <property type="entry name" value="Carb_kinase_FGGY"/>
</dbReference>
<feature type="domain" description="Carbohydrate kinase FGGY N-terminal" evidence="6">
    <location>
        <begin position="6"/>
        <end position="247"/>
    </location>
</feature>
<dbReference type="PATRIC" id="fig|1439726.3.peg.2095"/>
<dbReference type="EC" id="2.7.1.30" evidence="8"/>
<comment type="caution">
    <text evidence="8">The sequence shown here is derived from an EMBL/GenBank/DDBJ whole genome shotgun (WGS) entry which is preliminary data.</text>
</comment>
<protein>
    <submittedName>
        <fullName evidence="8">Glycerol kinase</fullName>
        <ecNumber evidence="8">2.7.1.30</ecNumber>
    </submittedName>
</protein>
<gene>
    <name evidence="8" type="primary">glpK_3</name>
    <name evidence="8" type="ORF">A6302_01980</name>
</gene>
<accession>A0A1E3H3H5</accession>
<keyword evidence="5" id="KW-0067">ATP-binding</keyword>
<dbReference type="Pfam" id="PF00370">
    <property type="entry name" value="FGGY_N"/>
    <property type="match status" value="1"/>
</dbReference>